<feature type="chain" id="PRO_5046644351" description="Lipoprotein" evidence="1">
    <location>
        <begin position="23"/>
        <end position="174"/>
    </location>
</feature>
<accession>A0ABY7X296</accession>
<feature type="signal peptide" evidence="1">
    <location>
        <begin position="1"/>
        <end position="22"/>
    </location>
</feature>
<organism evidence="2 3">
    <name type="scientific">Exiguobacterium marinum</name>
    <dbReference type="NCBI Taxonomy" id="273528"/>
    <lineage>
        <taxon>Bacteria</taxon>
        <taxon>Bacillati</taxon>
        <taxon>Bacillota</taxon>
        <taxon>Bacilli</taxon>
        <taxon>Bacillales</taxon>
        <taxon>Bacillales Family XII. Incertae Sedis</taxon>
        <taxon>Exiguobacterium</taxon>
    </lineage>
</organism>
<dbReference type="PROSITE" id="PS51257">
    <property type="entry name" value="PROKAR_LIPOPROTEIN"/>
    <property type="match status" value="1"/>
</dbReference>
<protein>
    <recommendedName>
        <fullName evidence="4">Lipoprotein</fullName>
    </recommendedName>
</protein>
<keyword evidence="3" id="KW-1185">Reference proteome</keyword>
<dbReference type="Proteomes" id="UP001213680">
    <property type="component" value="Chromosome"/>
</dbReference>
<dbReference type="RefSeq" id="WP_274357672.1">
    <property type="nucleotide sequence ID" value="NZ_CP118099.1"/>
</dbReference>
<sequence length="174" mass="19901">MKKMLICLFLLIATLSGCGLGASQQMPIELYSGKPLHIAVIGELPEVELDQVKFNTISFQELENINTISSSYDAVWVMNSQFDTADQERYVKVYTALSIPIFFIGTKKSYLPFVFEDMTYDDAPDIPGDYVAGYLQIDQEQFQFWGFELNDNEVTERNVIDAYMRIFTVISELQ</sequence>
<reference evidence="2 3" key="1">
    <citation type="submission" date="2023-02" db="EMBL/GenBank/DDBJ databases">
        <title>A bacterium isolated from plastisphere.</title>
        <authorList>
            <person name="Sun Y."/>
        </authorList>
    </citation>
    <scope>NUCLEOTIDE SEQUENCE [LARGE SCALE GENOMIC DNA]</scope>
    <source>
        <strain evidence="3">a-1</strain>
    </source>
</reference>
<evidence type="ECO:0000313" key="2">
    <source>
        <dbReference type="EMBL" id="WDH77229.1"/>
    </source>
</evidence>
<proteinExistence type="predicted"/>
<keyword evidence="1" id="KW-0732">Signal</keyword>
<evidence type="ECO:0008006" key="4">
    <source>
        <dbReference type="Google" id="ProtNLM"/>
    </source>
</evidence>
<name>A0ABY7X296_9BACL</name>
<evidence type="ECO:0000256" key="1">
    <source>
        <dbReference type="SAM" id="SignalP"/>
    </source>
</evidence>
<evidence type="ECO:0000313" key="3">
    <source>
        <dbReference type="Proteomes" id="UP001213680"/>
    </source>
</evidence>
<gene>
    <name evidence="2" type="ORF">PTI97_06850</name>
</gene>
<dbReference type="EMBL" id="CP118099">
    <property type="protein sequence ID" value="WDH77229.1"/>
    <property type="molecule type" value="Genomic_DNA"/>
</dbReference>